<evidence type="ECO:0000313" key="1">
    <source>
        <dbReference type="EMBL" id="KYC43175.1"/>
    </source>
</evidence>
<sequence length="86" mass="9580">MSIITIQTLATNSDNNKIALDYLEEYGGIFGQATRTAFSKRNRINLKRHGSIKINVQDKRSAETKDTIGKAVSEVVKIALIPFLEN</sequence>
<comment type="caution">
    <text evidence="1">The sequence shown here is derived from an EMBL/GenBank/DDBJ whole genome shotgun (WGS) entry which is preliminary data.</text>
</comment>
<dbReference type="AlphaFoldDB" id="A0A139XEP7"/>
<accession>A0A139XEP7</accession>
<dbReference type="RefSeq" id="WP_017747771.1">
    <property type="nucleotide sequence ID" value="NZ_KQ976354.1"/>
</dbReference>
<dbReference type="STRING" id="128403.WA1_13840"/>
<dbReference type="EMBL" id="ANNX02000016">
    <property type="protein sequence ID" value="KYC43175.1"/>
    <property type="molecule type" value="Genomic_DNA"/>
</dbReference>
<reference evidence="1 2" key="1">
    <citation type="journal article" date="2013" name="Genome Biol. Evol.">
        <title>Genomes of Stigonematalean cyanobacteria (subsection V) and the evolution of oxygenic photosynthesis from prokaryotes to plastids.</title>
        <authorList>
            <person name="Dagan T."/>
            <person name="Roettger M."/>
            <person name="Stucken K."/>
            <person name="Landan G."/>
            <person name="Koch R."/>
            <person name="Major P."/>
            <person name="Gould S.B."/>
            <person name="Goremykin V.V."/>
            <person name="Rippka R."/>
            <person name="Tandeau de Marsac N."/>
            <person name="Gugger M."/>
            <person name="Lockhart P.J."/>
            <person name="Allen J.F."/>
            <person name="Brune I."/>
            <person name="Maus I."/>
            <person name="Puhler A."/>
            <person name="Martin W.F."/>
        </authorList>
    </citation>
    <scope>NUCLEOTIDE SEQUENCE [LARGE SCALE GENOMIC DNA]</scope>
    <source>
        <strain evidence="1 2">PCC 7110</strain>
    </source>
</reference>
<name>A0A139XEP7_9CYAN</name>
<keyword evidence="2" id="KW-1185">Reference proteome</keyword>
<gene>
    <name evidence="1" type="ORF">WA1_13840</name>
</gene>
<proteinExistence type="predicted"/>
<protein>
    <submittedName>
        <fullName evidence="1">Uncharacterized protein</fullName>
    </submittedName>
</protein>
<evidence type="ECO:0000313" key="2">
    <source>
        <dbReference type="Proteomes" id="UP000076925"/>
    </source>
</evidence>
<dbReference type="Proteomes" id="UP000076925">
    <property type="component" value="Unassembled WGS sequence"/>
</dbReference>
<organism evidence="1 2">
    <name type="scientific">Scytonema hofmannii PCC 7110</name>
    <dbReference type="NCBI Taxonomy" id="128403"/>
    <lineage>
        <taxon>Bacteria</taxon>
        <taxon>Bacillati</taxon>
        <taxon>Cyanobacteriota</taxon>
        <taxon>Cyanophyceae</taxon>
        <taxon>Nostocales</taxon>
        <taxon>Scytonemataceae</taxon>
        <taxon>Scytonema</taxon>
    </lineage>
</organism>